<feature type="compositionally biased region" description="Acidic residues" evidence="3">
    <location>
        <begin position="172"/>
        <end position="192"/>
    </location>
</feature>
<dbReference type="AlphaFoldDB" id="A0A1Y1MRI3"/>
<evidence type="ECO:0008006" key="5">
    <source>
        <dbReference type="Google" id="ProtNLM"/>
    </source>
</evidence>
<dbReference type="Pfam" id="PF00379">
    <property type="entry name" value="Chitin_bind_4"/>
    <property type="match status" value="1"/>
</dbReference>
<sequence>MKRFTVYLFYVFIEGSLSQYRVQENKIYAPEYNNYRPQNYEFEYGISNPHTGDHKSQWEKKENGVVFGMYSLLDPDGFMRVVEYTADSVNGFRAIVKRLPVGGHHENVVPLRQAYGFNPKQPGNNYAPYSQYSTSNLQPAPHAERESEDYRNEEDDGSSNTEKEKVETHENDEVEENEEQDHDNYEADDQEEEKYSNSLPYHAVDDEEDDD</sequence>
<dbReference type="GO" id="GO:0031012">
    <property type="term" value="C:extracellular matrix"/>
    <property type="evidence" value="ECO:0007669"/>
    <property type="project" value="TreeGrafter"/>
</dbReference>
<accession>A0A1Y1MRI3</accession>
<dbReference type="PROSITE" id="PS51155">
    <property type="entry name" value="CHIT_BIND_RR_2"/>
    <property type="match status" value="1"/>
</dbReference>
<organism evidence="4">
    <name type="scientific">Photinus pyralis</name>
    <name type="common">Common eastern firefly</name>
    <name type="synonym">Lampyris pyralis</name>
    <dbReference type="NCBI Taxonomy" id="7054"/>
    <lineage>
        <taxon>Eukaryota</taxon>
        <taxon>Metazoa</taxon>
        <taxon>Ecdysozoa</taxon>
        <taxon>Arthropoda</taxon>
        <taxon>Hexapoda</taxon>
        <taxon>Insecta</taxon>
        <taxon>Pterygota</taxon>
        <taxon>Neoptera</taxon>
        <taxon>Endopterygota</taxon>
        <taxon>Coleoptera</taxon>
        <taxon>Polyphaga</taxon>
        <taxon>Elateriformia</taxon>
        <taxon>Elateroidea</taxon>
        <taxon>Lampyridae</taxon>
        <taxon>Lampyrinae</taxon>
        <taxon>Photinus</taxon>
    </lineage>
</organism>
<feature type="compositionally biased region" description="Basic and acidic residues" evidence="3">
    <location>
        <begin position="161"/>
        <end position="171"/>
    </location>
</feature>
<feature type="compositionally biased region" description="Polar residues" evidence="3">
    <location>
        <begin position="121"/>
        <end position="138"/>
    </location>
</feature>
<dbReference type="InterPro" id="IPR051217">
    <property type="entry name" value="Insect_Cuticle_Struc_Prot"/>
</dbReference>
<dbReference type="InterPro" id="IPR031311">
    <property type="entry name" value="CHIT_BIND_RR_consensus"/>
</dbReference>
<dbReference type="GO" id="GO:0042302">
    <property type="term" value="F:structural constituent of cuticle"/>
    <property type="evidence" value="ECO:0007669"/>
    <property type="project" value="UniProtKB-UniRule"/>
</dbReference>
<dbReference type="GO" id="GO:0005615">
    <property type="term" value="C:extracellular space"/>
    <property type="evidence" value="ECO:0007669"/>
    <property type="project" value="TreeGrafter"/>
</dbReference>
<proteinExistence type="predicted"/>
<reference evidence="4" key="1">
    <citation type="journal article" date="2016" name="Sci. Rep.">
        <title>Molecular characterization of firefly nuptial gifts: a multi-omics approach sheds light on postcopulatory sexual selection.</title>
        <authorList>
            <person name="Al-Wathiqui N."/>
            <person name="Fallon T.R."/>
            <person name="South A."/>
            <person name="Weng J.K."/>
            <person name="Lewis S.M."/>
        </authorList>
    </citation>
    <scope>NUCLEOTIDE SEQUENCE</scope>
</reference>
<evidence type="ECO:0000256" key="1">
    <source>
        <dbReference type="ARBA" id="ARBA00022460"/>
    </source>
</evidence>
<keyword evidence="1 2" id="KW-0193">Cuticle</keyword>
<dbReference type="InterPro" id="IPR000618">
    <property type="entry name" value="Insect_cuticle"/>
</dbReference>
<name>A0A1Y1MRI3_PHOPY</name>
<evidence type="ECO:0000256" key="3">
    <source>
        <dbReference type="SAM" id="MobiDB-lite"/>
    </source>
</evidence>
<dbReference type="PRINTS" id="PR00947">
    <property type="entry name" value="CUTICLE"/>
</dbReference>
<feature type="region of interest" description="Disordered" evidence="3">
    <location>
        <begin position="115"/>
        <end position="211"/>
    </location>
</feature>
<evidence type="ECO:0000256" key="2">
    <source>
        <dbReference type="PROSITE-ProRule" id="PRU00497"/>
    </source>
</evidence>
<protein>
    <recommendedName>
        <fullName evidence="5">Cuticle protein 7</fullName>
    </recommendedName>
</protein>
<dbReference type="PANTHER" id="PTHR12236">
    <property type="entry name" value="STRUCTURAL CONTITUENT OF CUTICLE"/>
    <property type="match status" value="1"/>
</dbReference>
<evidence type="ECO:0000313" key="4">
    <source>
        <dbReference type="EMBL" id="JAV88249.1"/>
    </source>
</evidence>
<dbReference type="PROSITE" id="PS00233">
    <property type="entry name" value="CHIT_BIND_RR_1"/>
    <property type="match status" value="1"/>
</dbReference>
<dbReference type="EMBL" id="GEZM01023642">
    <property type="protein sequence ID" value="JAV88249.1"/>
    <property type="molecule type" value="Transcribed_RNA"/>
</dbReference>
<dbReference type="PANTHER" id="PTHR12236:SF75">
    <property type="entry name" value="CUTICULAR PROTEIN 62BB, ISOFORM A"/>
    <property type="match status" value="1"/>
</dbReference>